<dbReference type="Pfam" id="PF09723">
    <property type="entry name" value="Zn_ribbon_8"/>
    <property type="match status" value="1"/>
</dbReference>
<dbReference type="InterPro" id="IPR013429">
    <property type="entry name" value="Regulatory_FmdB_Zinc_ribbon"/>
</dbReference>
<evidence type="ECO:0000313" key="2">
    <source>
        <dbReference type="EMBL" id="SUZ59861.1"/>
    </source>
</evidence>
<dbReference type="Gene3D" id="2.20.28.30">
    <property type="entry name" value="RNA polymerase ii, chain L"/>
    <property type="match status" value="1"/>
</dbReference>
<reference evidence="2" key="1">
    <citation type="submission" date="2018-05" db="EMBL/GenBank/DDBJ databases">
        <authorList>
            <person name="Lanie J.A."/>
            <person name="Ng W.-L."/>
            <person name="Kazmierczak K.M."/>
            <person name="Andrzejewski T.M."/>
            <person name="Davidsen T.M."/>
            <person name="Wayne K.J."/>
            <person name="Tettelin H."/>
            <person name="Glass J.I."/>
            <person name="Rusch D."/>
            <person name="Podicherti R."/>
            <person name="Tsui H.-C.T."/>
            <person name="Winkler M.E."/>
        </authorList>
    </citation>
    <scope>NUCLEOTIDE SEQUENCE</scope>
</reference>
<dbReference type="PANTHER" id="PTHR34404">
    <property type="entry name" value="REGULATORY PROTEIN, FMDB FAMILY"/>
    <property type="match status" value="1"/>
</dbReference>
<dbReference type="EMBL" id="UINC01000703">
    <property type="protein sequence ID" value="SUZ59861.1"/>
    <property type="molecule type" value="Genomic_DNA"/>
</dbReference>
<accession>A0A381NYZ7</accession>
<evidence type="ECO:0000259" key="1">
    <source>
        <dbReference type="SMART" id="SM00834"/>
    </source>
</evidence>
<dbReference type="NCBIfam" id="TIGR02605">
    <property type="entry name" value="CxxC_CxxC_SSSS"/>
    <property type="match status" value="1"/>
</dbReference>
<name>A0A381NYZ7_9ZZZZ</name>
<sequence>MPMYDYKCTKCGTVFEELVFSNTVADDQIKCPKCSHSKVKRQLSAPFIPANSGFEPACEKQGCSTPAGFT</sequence>
<organism evidence="2">
    <name type="scientific">marine metagenome</name>
    <dbReference type="NCBI Taxonomy" id="408172"/>
    <lineage>
        <taxon>unclassified sequences</taxon>
        <taxon>metagenomes</taxon>
        <taxon>ecological metagenomes</taxon>
    </lineage>
</organism>
<proteinExistence type="predicted"/>
<dbReference type="AlphaFoldDB" id="A0A381NYZ7"/>
<protein>
    <recommendedName>
        <fullName evidence="1">Putative regulatory protein FmdB zinc ribbon domain-containing protein</fullName>
    </recommendedName>
</protein>
<gene>
    <name evidence="2" type="ORF">METZ01_LOCUS12715</name>
</gene>
<feature type="domain" description="Putative regulatory protein FmdB zinc ribbon" evidence="1">
    <location>
        <begin position="1"/>
        <end position="44"/>
    </location>
</feature>
<dbReference type="SMART" id="SM00834">
    <property type="entry name" value="CxxC_CXXC_SSSS"/>
    <property type="match status" value="1"/>
</dbReference>
<dbReference type="PANTHER" id="PTHR34404:SF3">
    <property type="entry name" value="REGULATORY PROTEIN, FMDB FAMILY"/>
    <property type="match status" value="1"/>
</dbReference>